<protein>
    <submittedName>
        <fullName evidence="2">Uncharacterized protein</fullName>
    </submittedName>
</protein>
<sequence length="128" mass="14080">IVGLTASVGDGGDSKSRMNAENAMEHMIAICARLNADTVTSIRDPNNLLEMHHHVSKPIDEIIALPPSKKDNFAHEIALITDYIQIEIQDVLASLVTDILDFDEELIKLPLMKPNDTNGSSKASLRYN</sequence>
<organism evidence="1 2">
    <name type="scientific">Panagrolaimus sp. ES5</name>
    <dbReference type="NCBI Taxonomy" id="591445"/>
    <lineage>
        <taxon>Eukaryota</taxon>
        <taxon>Metazoa</taxon>
        <taxon>Ecdysozoa</taxon>
        <taxon>Nematoda</taxon>
        <taxon>Chromadorea</taxon>
        <taxon>Rhabditida</taxon>
        <taxon>Tylenchina</taxon>
        <taxon>Panagrolaimomorpha</taxon>
        <taxon>Panagrolaimoidea</taxon>
        <taxon>Panagrolaimidae</taxon>
        <taxon>Panagrolaimus</taxon>
    </lineage>
</organism>
<proteinExistence type="predicted"/>
<evidence type="ECO:0000313" key="2">
    <source>
        <dbReference type="WBParaSite" id="ES5_v2.g30766.t1"/>
    </source>
</evidence>
<dbReference type="WBParaSite" id="ES5_v2.g30766.t1">
    <property type="protein sequence ID" value="ES5_v2.g30766.t1"/>
    <property type="gene ID" value="ES5_v2.g30766"/>
</dbReference>
<evidence type="ECO:0000313" key="1">
    <source>
        <dbReference type="Proteomes" id="UP000887579"/>
    </source>
</evidence>
<name>A0AC34GM97_9BILA</name>
<dbReference type="Proteomes" id="UP000887579">
    <property type="component" value="Unplaced"/>
</dbReference>
<reference evidence="2" key="1">
    <citation type="submission" date="2022-11" db="UniProtKB">
        <authorList>
            <consortium name="WormBaseParasite"/>
        </authorList>
    </citation>
    <scope>IDENTIFICATION</scope>
</reference>
<accession>A0AC34GM97</accession>